<proteinExistence type="predicted"/>
<dbReference type="RefSeq" id="XP_014659362.1">
    <property type="nucleotide sequence ID" value="XM_014803876.1"/>
</dbReference>
<sequence length="147" mass="15513">MADTAAAVVELTEVSELCFQDLFEAFAALATHLSRSTQVGARPTGQLAIWSAAPSAIWPRKSRFGCRAHGSIDKLAELHLDAARSAVGCPPARRRRVVRLMAHIEAAPSSAPPPRASHAVGACNSLGRPCIDPVNADPAQAPEQDVE</sequence>
<dbReference type="Proteomes" id="UP000325008">
    <property type="component" value="Unassembled WGS sequence"/>
</dbReference>
<evidence type="ECO:0000313" key="2">
    <source>
        <dbReference type="Proteomes" id="UP000325008"/>
    </source>
</evidence>
<comment type="caution">
    <text evidence="1">The sequence shown here is derived from an EMBL/GenBank/DDBJ whole genome shotgun (WGS) entry which is preliminary data.</text>
</comment>
<accession>A0A5C3FE84</accession>
<protein>
    <submittedName>
        <fullName evidence="1">Uncharacterized protein</fullName>
    </submittedName>
</protein>
<name>A0A5C3FE84_PSEA2</name>
<reference evidence="1" key="1">
    <citation type="submission" date="2018-03" db="EMBL/GenBank/DDBJ databases">
        <authorList>
            <person name="Guldener U."/>
        </authorList>
    </citation>
    <scope>NUCLEOTIDE SEQUENCE [LARGE SCALE GENOMIC DNA]</scope>
    <source>
        <strain evidence="1">ATCC34888</strain>
    </source>
</reference>
<dbReference type="AlphaFoldDB" id="A0A5C3FE84"/>
<keyword evidence="2" id="KW-1185">Reference proteome</keyword>
<organism evidence="1 2">
    <name type="scientific">Pseudozyma antarctica</name>
    <name type="common">Yeast</name>
    <name type="synonym">Candida antarctica</name>
    <dbReference type="NCBI Taxonomy" id="84753"/>
    <lineage>
        <taxon>Eukaryota</taxon>
        <taxon>Fungi</taxon>
        <taxon>Dikarya</taxon>
        <taxon>Basidiomycota</taxon>
        <taxon>Ustilaginomycotina</taxon>
        <taxon>Ustilaginomycetes</taxon>
        <taxon>Ustilaginales</taxon>
        <taxon>Ustilaginaceae</taxon>
        <taxon>Moesziomyces</taxon>
    </lineage>
</organism>
<dbReference type="EMBL" id="OOIQ01000001">
    <property type="protein sequence ID" value="SPO42590.1"/>
    <property type="molecule type" value="Genomic_DNA"/>
</dbReference>
<evidence type="ECO:0000313" key="1">
    <source>
        <dbReference type="EMBL" id="SPO42590.1"/>
    </source>
</evidence>
<gene>
    <name evidence="1" type="ORF">PSANT_00273</name>
</gene>